<evidence type="ECO:0000256" key="9">
    <source>
        <dbReference type="ARBA" id="ARBA00022968"/>
    </source>
</evidence>
<dbReference type="Gene3D" id="3.90.550.50">
    <property type="match status" value="1"/>
</dbReference>
<dbReference type="Proteomes" id="UP000557566">
    <property type="component" value="Unassembled WGS sequence"/>
</dbReference>
<keyword evidence="5" id="KW-0328">Glycosyltransferase</keyword>
<evidence type="ECO:0000313" key="14">
    <source>
        <dbReference type="EMBL" id="KAF4505051.1"/>
    </source>
</evidence>
<keyword evidence="8" id="KW-0547">Nucleotide-binding</keyword>
<dbReference type="EC" id="2.4.1.122" evidence="4"/>
<evidence type="ECO:0000256" key="11">
    <source>
        <dbReference type="ARBA" id="ARBA00023136"/>
    </source>
</evidence>
<feature type="chain" id="PRO_5034046712" description="N-acetylgalactosaminide beta-1,3-galactosyltransferase" evidence="12">
    <location>
        <begin position="29"/>
        <end position="456"/>
    </location>
</feature>
<dbReference type="InterPro" id="IPR003378">
    <property type="entry name" value="Fringe-like_glycosylTrfase"/>
</dbReference>
<protein>
    <recommendedName>
        <fullName evidence="4">N-acetylgalactosaminide beta-1,3-galactosyltransferase</fullName>
        <ecNumber evidence="4">2.4.1.122</ecNumber>
    </recommendedName>
</protein>
<dbReference type="GO" id="GO:0000166">
    <property type="term" value="F:nucleotide binding"/>
    <property type="evidence" value="ECO:0007669"/>
    <property type="project" value="UniProtKB-KW"/>
</dbReference>
<keyword evidence="9" id="KW-0735">Signal-anchor</keyword>
<dbReference type="Pfam" id="PF02434">
    <property type="entry name" value="Fringe"/>
    <property type="match status" value="1"/>
</dbReference>
<evidence type="ECO:0000256" key="10">
    <source>
        <dbReference type="ARBA" id="ARBA00022989"/>
    </source>
</evidence>
<dbReference type="AlphaFoldDB" id="A0A8H4LTU2"/>
<evidence type="ECO:0000256" key="3">
    <source>
        <dbReference type="ARBA" id="ARBA00006462"/>
    </source>
</evidence>
<proteinExistence type="inferred from homology"/>
<dbReference type="PANTHER" id="PTHR23033:SF40">
    <property type="entry name" value="APPLE DOMAIN-CONTAINING PROTEIN"/>
    <property type="match status" value="1"/>
</dbReference>
<keyword evidence="15" id="KW-1185">Reference proteome</keyword>
<comment type="pathway">
    <text evidence="2">Protein modification; protein glycosylation.</text>
</comment>
<reference evidence="14 15" key="1">
    <citation type="journal article" date="2020" name="Genome Biol. Evol.">
        <title>A new high-quality draft genome assembly of the Chinese cordyceps Ophiocordyceps sinensis.</title>
        <authorList>
            <person name="Shu R."/>
            <person name="Zhang J."/>
            <person name="Meng Q."/>
            <person name="Zhang H."/>
            <person name="Zhou G."/>
            <person name="Li M."/>
            <person name="Wu P."/>
            <person name="Zhao Y."/>
            <person name="Chen C."/>
            <person name="Qin Q."/>
        </authorList>
    </citation>
    <scope>NUCLEOTIDE SEQUENCE [LARGE SCALE GENOMIC DNA]</scope>
    <source>
        <strain evidence="14 15">IOZ07</strain>
    </source>
</reference>
<evidence type="ECO:0000256" key="5">
    <source>
        <dbReference type="ARBA" id="ARBA00022676"/>
    </source>
</evidence>
<feature type="signal peptide" evidence="12">
    <location>
        <begin position="1"/>
        <end position="28"/>
    </location>
</feature>
<feature type="domain" description="Fringe-like glycosyltransferase" evidence="13">
    <location>
        <begin position="185"/>
        <end position="259"/>
    </location>
</feature>
<comment type="similarity">
    <text evidence="3">Belongs to the glycosyltransferase 31 family. Beta3-Gal-T subfamily.</text>
</comment>
<evidence type="ECO:0000256" key="2">
    <source>
        <dbReference type="ARBA" id="ARBA00004922"/>
    </source>
</evidence>
<evidence type="ECO:0000256" key="8">
    <source>
        <dbReference type="ARBA" id="ARBA00022741"/>
    </source>
</evidence>
<evidence type="ECO:0000256" key="6">
    <source>
        <dbReference type="ARBA" id="ARBA00022679"/>
    </source>
</evidence>
<organism evidence="14 15">
    <name type="scientific">Ophiocordyceps sinensis</name>
    <dbReference type="NCBI Taxonomy" id="72228"/>
    <lineage>
        <taxon>Eukaryota</taxon>
        <taxon>Fungi</taxon>
        <taxon>Dikarya</taxon>
        <taxon>Ascomycota</taxon>
        <taxon>Pezizomycotina</taxon>
        <taxon>Sordariomycetes</taxon>
        <taxon>Hypocreomycetidae</taxon>
        <taxon>Hypocreales</taxon>
        <taxon>Ophiocordycipitaceae</taxon>
        <taxon>Ophiocordyceps</taxon>
    </lineage>
</organism>
<evidence type="ECO:0000313" key="15">
    <source>
        <dbReference type="Proteomes" id="UP000557566"/>
    </source>
</evidence>
<dbReference type="OrthoDB" id="414175at2759"/>
<evidence type="ECO:0000256" key="7">
    <source>
        <dbReference type="ARBA" id="ARBA00022692"/>
    </source>
</evidence>
<keyword evidence="6" id="KW-0808">Transferase</keyword>
<dbReference type="GO" id="GO:0016263">
    <property type="term" value="F:glycoprotein-N-acetylgalactosamine 3-beta-galactosyltransferase activity"/>
    <property type="evidence" value="ECO:0007669"/>
    <property type="project" value="UniProtKB-EC"/>
</dbReference>
<name>A0A8H4LTU2_9HYPO</name>
<dbReference type="PANTHER" id="PTHR23033">
    <property type="entry name" value="BETA1,3-GALACTOSYLTRANSFERASE"/>
    <property type="match status" value="1"/>
</dbReference>
<comment type="caution">
    <text evidence="14">The sequence shown here is derived from an EMBL/GenBank/DDBJ whole genome shotgun (WGS) entry which is preliminary data.</text>
</comment>
<keyword evidence="7" id="KW-0812">Transmembrane</keyword>
<comment type="subcellular location">
    <subcellularLocation>
        <location evidence="1">Membrane</location>
        <topology evidence="1">Single-pass type II membrane protein</topology>
    </subcellularLocation>
</comment>
<keyword evidence="11" id="KW-0472">Membrane</keyword>
<keyword evidence="12" id="KW-0732">Signal</keyword>
<evidence type="ECO:0000259" key="13">
    <source>
        <dbReference type="Pfam" id="PF02434"/>
    </source>
</evidence>
<evidence type="ECO:0000256" key="12">
    <source>
        <dbReference type="SAM" id="SignalP"/>
    </source>
</evidence>
<gene>
    <name evidence="14" type="ORF">G6O67_007042</name>
</gene>
<dbReference type="EMBL" id="JAAVMX010000008">
    <property type="protein sequence ID" value="KAF4505051.1"/>
    <property type="molecule type" value="Genomic_DNA"/>
</dbReference>
<sequence length="456" mass="50701">MPNLPRRMRRRLAAAAVLLLLLLGLGWMATPPDSRVRLALQFNLGRLAERTRGADARLLRGPARHRVDLASDVGFLIKTGYGTRHRLPAQLEALSRGRRVLGDEGRGFLVVGDWTAANATDAKSLGVEVHDAIDMVMKSKIDAKLRRHQRFHKYRSMQATVAAGDEARALHLGQTYGWELDALKFIMGMELAYRRLPLKKWYIILDDDTYLVRPSLELLLGHLDPSKPQYIGNAVGDYKARFAHGGSAVLLSGEAMRRLFSRPEVVAQAYVESLDETWGDRLVATTLQKVGMYIEERYSHHFSGEPPELARIARDRICSPVISFHGLRKPGAMAGVGAKLAGVKEPVLWGQLWGLFGEQPMERYGRKPYPAGDHVGPSGEGTRSWKGVRDEDECRARCERGGWCLAWTFARETGECLGSPWVVVGHGDGGGGDGPRVSGIDWKRMEPLTHQCSRRA</sequence>
<evidence type="ECO:0000256" key="4">
    <source>
        <dbReference type="ARBA" id="ARBA00012557"/>
    </source>
</evidence>
<keyword evidence="10" id="KW-1133">Transmembrane helix</keyword>
<accession>A0A8H4LTU2</accession>
<evidence type="ECO:0000256" key="1">
    <source>
        <dbReference type="ARBA" id="ARBA00004606"/>
    </source>
</evidence>
<dbReference type="InterPro" id="IPR026050">
    <property type="entry name" value="C1GALT1/C1GALT1_chp1"/>
</dbReference>
<dbReference type="GO" id="GO:0016020">
    <property type="term" value="C:membrane"/>
    <property type="evidence" value="ECO:0007669"/>
    <property type="project" value="UniProtKB-SubCell"/>
</dbReference>